<keyword evidence="1" id="KW-0812">Transmembrane</keyword>
<dbReference type="AlphaFoldDB" id="Q2SGQ3"/>
<evidence type="ECO:0000313" key="3">
    <source>
        <dbReference type="Proteomes" id="UP000000238"/>
    </source>
</evidence>
<gene>
    <name evidence="2" type="ordered locus">HCH_03423</name>
</gene>
<reference evidence="2 3" key="1">
    <citation type="journal article" date="2005" name="Nucleic Acids Res.">
        <title>Genomic blueprint of Hahella chejuensis, a marine microbe producing an algicidal agent.</title>
        <authorList>
            <person name="Jeong H."/>
            <person name="Yim J.H."/>
            <person name="Lee C."/>
            <person name="Choi S.-H."/>
            <person name="Park Y.K."/>
            <person name="Yoon S.H."/>
            <person name="Hur C.-G."/>
            <person name="Kang H.-Y."/>
            <person name="Kim D."/>
            <person name="Lee H.H."/>
            <person name="Park K.H."/>
            <person name="Park S.-H."/>
            <person name="Park H.-S."/>
            <person name="Lee H.K."/>
            <person name="Oh T.K."/>
            <person name="Kim J.F."/>
        </authorList>
    </citation>
    <scope>NUCLEOTIDE SEQUENCE [LARGE SCALE GENOMIC DNA]</scope>
    <source>
        <strain evidence="2 3">KCTC 2396</strain>
    </source>
</reference>
<organism evidence="2 3">
    <name type="scientific">Hahella chejuensis (strain KCTC 2396)</name>
    <dbReference type="NCBI Taxonomy" id="349521"/>
    <lineage>
        <taxon>Bacteria</taxon>
        <taxon>Pseudomonadati</taxon>
        <taxon>Pseudomonadota</taxon>
        <taxon>Gammaproteobacteria</taxon>
        <taxon>Oceanospirillales</taxon>
        <taxon>Hahellaceae</taxon>
        <taxon>Hahella</taxon>
    </lineage>
</organism>
<feature type="transmembrane region" description="Helical" evidence="1">
    <location>
        <begin position="21"/>
        <end position="41"/>
    </location>
</feature>
<protein>
    <submittedName>
        <fullName evidence="2">Uncharacterized protein</fullName>
    </submittedName>
</protein>
<dbReference type="OrthoDB" id="5767484at2"/>
<sequence>MIFSQQLQAGAGGALVFLERYGAEALIILGALAAAVVFGMVAATGNLLLAGLAAGMIVGLLAFANAAITLWLILFLGLFVAGLAPIWAEGLSKKAVWGISVLGLILFLSAASRRLLNPASAEKQPLFIWLALVFVGYALLNGAAQSTLFELASGFKRYFQVMGVCFALAWLSFSRADMDRWVRLFAALVIVQLPFALYELLRLVPVRESLQYAYPGMIPIDVVAGTFGATRYAGGANAEMASFLVIALGFLLARRSEKLISPRHFALLGLFALTPLFLGETKVVVIFLPLMFVTLYGRELLRKPHLALLALVVGALLTLGVAYAYLQLVKAQSLSEMLSDTMAYNMGDKGYGGYYLNRLTGLLFWFQQQGLHDPVSFFFGCGIGSAHDATGGTIALRYPGFGVSLTALSSLLWEQGLLGSMLFYGVLVSAWLTAGRLRAARFGRRIMADAAGIQAALSIFMIYPVYRSTLLEGLPFQILFWSMLGYLAWLYRESQRAEEAV</sequence>
<feature type="transmembrane region" description="Helical" evidence="1">
    <location>
        <begin position="157"/>
        <end position="174"/>
    </location>
</feature>
<keyword evidence="3" id="KW-1185">Reference proteome</keyword>
<feature type="transmembrane region" description="Helical" evidence="1">
    <location>
        <begin position="416"/>
        <end position="434"/>
    </location>
</feature>
<feature type="transmembrane region" description="Helical" evidence="1">
    <location>
        <begin position="446"/>
        <end position="466"/>
    </location>
</feature>
<keyword evidence="1" id="KW-1133">Transmembrane helix</keyword>
<feature type="transmembrane region" description="Helical" evidence="1">
    <location>
        <begin position="181"/>
        <end position="201"/>
    </location>
</feature>
<name>Q2SGQ3_HAHCH</name>
<feature type="transmembrane region" description="Helical" evidence="1">
    <location>
        <begin position="126"/>
        <end position="145"/>
    </location>
</feature>
<dbReference type="EMBL" id="CP000155">
    <property type="protein sequence ID" value="ABC30171.1"/>
    <property type="molecule type" value="Genomic_DNA"/>
</dbReference>
<evidence type="ECO:0000313" key="2">
    <source>
        <dbReference type="EMBL" id="ABC30171.1"/>
    </source>
</evidence>
<feature type="transmembrane region" description="Helical" evidence="1">
    <location>
        <begin position="232"/>
        <end position="253"/>
    </location>
</feature>
<dbReference type="HOGENOM" id="CLU_552998_0_0_6"/>
<feature type="transmembrane region" description="Helical" evidence="1">
    <location>
        <begin position="94"/>
        <end position="114"/>
    </location>
</feature>
<dbReference type="Proteomes" id="UP000000238">
    <property type="component" value="Chromosome"/>
</dbReference>
<feature type="transmembrane region" description="Helical" evidence="1">
    <location>
        <begin position="305"/>
        <end position="326"/>
    </location>
</feature>
<dbReference type="KEGG" id="hch:HCH_03423"/>
<evidence type="ECO:0000256" key="1">
    <source>
        <dbReference type="SAM" id="Phobius"/>
    </source>
</evidence>
<feature type="transmembrane region" description="Helical" evidence="1">
    <location>
        <begin position="472"/>
        <end position="491"/>
    </location>
</feature>
<feature type="transmembrane region" description="Helical" evidence="1">
    <location>
        <begin position="70"/>
        <end position="88"/>
    </location>
</feature>
<keyword evidence="1" id="KW-0472">Membrane</keyword>
<accession>Q2SGQ3</accession>
<dbReference type="eggNOG" id="ENOG502Z8SK">
    <property type="taxonomic scope" value="Bacteria"/>
</dbReference>
<dbReference type="STRING" id="349521.HCH_03423"/>
<dbReference type="RefSeq" id="WP_011397239.1">
    <property type="nucleotide sequence ID" value="NC_007645.1"/>
</dbReference>
<feature type="transmembrane region" description="Helical" evidence="1">
    <location>
        <begin position="47"/>
        <end position="63"/>
    </location>
</feature>
<feature type="transmembrane region" description="Helical" evidence="1">
    <location>
        <begin position="265"/>
        <end position="293"/>
    </location>
</feature>
<proteinExistence type="predicted"/>